<dbReference type="RefSeq" id="WP_012062113.1">
    <property type="nucleotide sequence ID" value="NC_009633.1"/>
</dbReference>
<dbReference type="KEGG" id="amt:Amet_0845"/>
<dbReference type="Proteomes" id="UP000001572">
    <property type="component" value="Chromosome"/>
</dbReference>
<evidence type="ECO:0000313" key="1">
    <source>
        <dbReference type="EMBL" id="ABR47070.1"/>
    </source>
</evidence>
<dbReference type="eggNOG" id="ENOG5033HUP">
    <property type="taxonomic scope" value="Bacteria"/>
</dbReference>
<reference evidence="2" key="1">
    <citation type="journal article" date="2016" name="Genome Announc.">
        <title>Complete genome sequence of Alkaliphilus metalliredigens strain QYMF, an alkaliphilic and metal-reducing bacterium isolated from borax-contaminated leachate ponds.</title>
        <authorList>
            <person name="Hwang C."/>
            <person name="Copeland A."/>
            <person name="Lucas S."/>
            <person name="Lapidus A."/>
            <person name="Barry K."/>
            <person name="Detter J.C."/>
            <person name="Glavina Del Rio T."/>
            <person name="Hammon N."/>
            <person name="Israni S."/>
            <person name="Dalin E."/>
            <person name="Tice H."/>
            <person name="Pitluck S."/>
            <person name="Chertkov O."/>
            <person name="Brettin T."/>
            <person name="Bruce D."/>
            <person name="Han C."/>
            <person name="Schmutz J."/>
            <person name="Larimer F."/>
            <person name="Land M.L."/>
            <person name="Hauser L."/>
            <person name="Kyrpides N."/>
            <person name="Mikhailova N."/>
            <person name="Ye Q."/>
            <person name="Zhou J."/>
            <person name="Richardson P."/>
            <person name="Fields M.W."/>
        </authorList>
    </citation>
    <scope>NUCLEOTIDE SEQUENCE [LARGE SCALE GENOMIC DNA]</scope>
    <source>
        <strain evidence="2">QYMF</strain>
    </source>
</reference>
<proteinExistence type="predicted"/>
<gene>
    <name evidence="1" type="ordered locus">Amet_0845</name>
</gene>
<dbReference type="EMBL" id="CP000724">
    <property type="protein sequence ID" value="ABR47070.1"/>
    <property type="molecule type" value="Genomic_DNA"/>
</dbReference>
<dbReference type="AlphaFoldDB" id="A6TLK2"/>
<organism evidence="1 2">
    <name type="scientific">Alkaliphilus metalliredigens (strain QYMF)</name>
    <dbReference type="NCBI Taxonomy" id="293826"/>
    <lineage>
        <taxon>Bacteria</taxon>
        <taxon>Bacillati</taxon>
        <taxon>Bacillota</taxon>
        <taxon>Clostridia</taxon>
        <taxon>Peptostreptococcales</taxon>
        <taxon>Natronincolaceae</taxon>
        <taxon>Alkaliphilus</taxon>
    </lineage>
</organism>
<keyword evidence="2" id="KW-1185">Reference proteome</keyword>
<dbReference type="STRING" id="293826.Amet_0845"/>
<evidence type="ECO:0000313" key="2">
    <source>
        <dbReference type="Proteomes" id="UP000001572"/>
    </source>
</evidence>
<dbReference type="HOGENOM" id="CLU_130267_0_0_9"/>
<name>A6TLK2_ALKMQ</name>
<accession>A6TLK2</accession>
<dbReference type="OrthoDB" id="1907310at2"/>
<sequence>MDSKKRLMFSLEEDYYYITLKILLILKHYECDKNPFIDYRKLSILFEIIKDEKTNHFVDGLIKKNFSDINLVDNDRIVDIVCNSKLNVPVIKRILLFLESKGIIQLFKNSKKNSIDVKLIKNSDAFEMLESENFSNDMERIRMIKEHVPNARWVKFRTLKEKLFGGNEVIKWDD</sequence>
<protein>
    <submittedName>
        <fullName evidence="1">Uncharacterized protein</fullName>
    </submittedName>
</protein>